<dbReference type="InterPro" id="IPR046357">
    <property type="entry name" value="PPIase_dom_sf"/>
</dbReference>
<reference evidence="3 4" key="1">
    <citation type="submission" date="2024-01" db="EMBL/GenBank/DDBJ databases">
        <authorList>
            <person name="Waweru B."/>
        </authorList>
    </citation>
    <scope>NUCLEOTIDE SEQUENCE [LARGE SCALE GENOMIC DNA]</scope>
</reference>
<dbReference type="Gene3D" id="3.10.50.40">
    <property type="match status" value="1"/>
</dbReference>
<comment type="catalytic activity">
    <reaction evidence="1">
        <text>[protein]-peptidylproline (omega=180) = [protein]-peptidylproline (omega=0)</text>
        <dbReference type="Rhea" id="RHEA:16237"/>
        <dbReference type="Rhea" id="RHEA-COMP:10747"/>
        <dbReference type="Rhea" id="RHEA-COMP:10748"/>
        <dbReference type="ChEBI" id="CHEBI:83833"/>
        <dbReference type="ChEBI" id="CHEBI:83834"/>
        <dbReference type="EC" id="5.2.1.8"/>
    </reaction>
</comment>
<evidence type="ECO:0000313" key="4">
    <source>
        <dbReference type="Proteomes" id="UP001314170"/>
    </source>
</evidence>
<dbReference type="EC" id="5.2.1.8" evidence="1"/>
<accession>A0AAV1QSQ6</accession>
<feature type="domain" description="PPIase FKBP-type" evidence="2">
    <location>
        <begin position="49"/>
        <end position="152"/>
    </location>
</feature>
<evidence type="ECO:0000259" key="2">
    <source>
        <dbReference type="PROSITE" id="PS50059"/>
    </source>
</evidence>
<sequence>MRTLTLFTASKFPRPDVKVSSAYIWIEPARNICFRQMKAGSGDDCVKDGNKVKIRYELYDNQSRKLRYSTYSKQDPEILGPGKNEICQGLYEGIVGMQLGEIRRIVLPPSSDLTREHSKSGYWNIQKLLPNQKPSADSEEYRTYDVKLLKIIP</sequence>
<protein>
    <recommendedName>
        <fullName evidence="1">peptidylprolyl isomerase</fullName>
        <ecNumber evidence="1">5.2.1.8</ecNumber>
    </recommendedName>
</protein>
<dbReference type="PANTHER" id="PTHR47414:SF1">
    <property type="entry name" value="PEPTIDYL-PROLYL CIS-TRANS ISOMERASE FKBP20-2, CHLOROPLASTIC"/>
    <property type="match status" value="1"/>
</dbReference>
<dbReference type="EMBL" id="CAWUPB010000415">
    <property type="protein sequence ID" value="CAK7324643.1"/>
    <property type="molecule type" value="Genomic_DNA"/>
</dbReference>
<dbReference type="PANTHER" id="PTHR47414">
    <property type="entry name" value="PEPTIDYL-PROLYL CIS-TRANS ISOMERASE FKBP20-2, CHLOROPLASTIC"/>
    <property type="match status" value="1"/>
</dbReference>
<name>A0AAV1QSQ6_9ROSI</name>
<dbReference type="InterPro" id="IPR001179">
    <property type="entry name" value="PPIase_FKBP_dom"/>
</dbReference>
<dbReference type="AlphaFoldDB" id="A0AAV1QSQ6"/>
<dbReference type="InterPro" id="IPR044239">
    <property type="entry name" value="FKBP20-2-like"/>
</dbReference>
<keyword evidence="4" id="KW-1185">Reference proteome</keyword>
<comment type="caution">
    <text evidence="3">The sequence shown here is derived from an EMBL/GenBank/DDBJ whole genome shotgun (WGS) entry which is preliminary data.</text>
</comment>
<dbReference type="SUPFAM" id="SSF54534">
    <property type="entry name" value="FKBP-like"/>
    <property type="match status" value="1"/>
</dbReference>
<keyword evidence="1" id="KW-0697">Rotamase</keyword>
<keyword evidence="1" id="KW-0413">Isomerase</keyword>
<dbReference type="Proteomes" id="UP001314170">
    <property type="component" value="Unassembled WGS sequence"/>
</dbReference>
<dbReference type="PROSITE" id="PS50059">
    <property type="entry name" value="FKBP_PPIASE"/>
    <property type="match status" value="1"/>
</dbReference>
<gene>
    <name evidence="3" type="ORF">DCAF_LOCUS2300</name>
</gene>
<dbReference type="Pfam" id="PF00254">
    <property type="entry name" value="FKBP_C"/>
    <property type="match status" value="1"/>
</dbReference>
<proteinExistence type="predicted"/>
<organism evidence="3 4">
    <name type="scientific">Dovyalis caffra</name>
    <dbReference type="NCBI Taxonomy" id="77055"/>
    <lineage>
        <taxon>Eukaryota</taxon>
        <taxon>Viridiplantae</taxon>
        <taxon>Streptophyta</taxon>
        <taxon>Embryophyta</taxon>
        <taxon>Tracheophyta</taxon>
        <taxon>Spermatophyta</taxon>
        <taxon>Magnoliopsida</taxon>
        <taxon>eudicotyledons</taxon>
        <taxon>Gunneridae</taxon>
        <taxon>Pentapetalae</taxon>
        <taxon>rosids</taxon>
        <taxon>fabids</taxon>
        <taxon>Malpighiales</taxon>
        <taxon>Salicaceae</taxon>
        <taxon>Flacourtieae</taxon>
        <taxon>Dovyalis</taxon>
    </lineage>
</organism>
<evidence type="ECO:0000313" key="3">
    <source>
        <dbReference type="EMBL" id="CAK7324643.1"/>
    </source>
</evidence>
<evidence type="ECO:0000256" key="1">
    <source>
        <dbReference type="PROSITE-ProRule" id="PRU00277"/>
    </source>
</evidence>
<dbReference type="GO" id="GO:0003755">
    <property type="term" value="F:peptidyl-prolyl cis-trans isomerase activity"/>
    <property type="evidence" value="ECO:0007669"/>
    <property type="project" value="UniProtKB-KW"/>
</dbReference>